<dbReference type="PANTHER" id="PTHR30537:SF10">
    <property type="entry name" value="TRANSCRIPTIONAL REGULATOR-RELATED"/>
    <property type="match status" value="1"/>
</dbReference>
<evidence type="ECO:0000313" key="6">
    <source>
        <dbReference type="EMBL" id="GLX85366.1"/>
    </source>
</evidence>
<evidence type="ECO:0000313" key="7">
    <source>
        <dbReference type="Proteomes" id="UP001157134"/>
    </source>
</evidence>
<dbReference type="EMBL" id="BSSV01000003">
    <property type="protein sequence ID" value="GLX85366.1"/>
    <property type="molecule type" value="Genomic_DNA"/>
</dbReference>
<evidence type="ECO:0000256" key="3">
    <source>
        <dbReference type="ARBA" id="ARBA00023125"/>
    </source>
</evidence>
<evidence type="ECO:0000256" key="2">
    <source>
        <dbReference type="ARBA" id="ARBA00023015"/>
    </source>
</evidence>
<comment type="similarity">
    <text evidence="1">Belongs to the LysR transcriptional regulatory family.</text>
</comment>
<keyword evidence="4" id="KW-0804">Transcription</keyword>
<gene>
    <name evidence="6" type="ORF">tloyanaT_16180</name>
</gene>
<proteinExistence type="inferred from homology"/>
<name>A0ABQ6HEQ8_9GAMM</name>
<accession>A0ABQ6HEQ8</accession>
<dbReference type="Proteomes" id="UP001157134">
    <property type="component" value="Unassembled WGS sequence"/>
</dbReference>
<dbReference type="InterPro" id="IPR036388">
    <property type="entry name" value="WH-like_DNA-bd_sf"/>
</dbReference>
<dbReference type="Pfam" id="PF00126">
    <property type="entry name" value="HTH_1"/>
    <property type="match status" value="1"/>
</dbReference>
<keyword evidence="2" id="KW-0805">Transcription regulation</keyword>
<keyword evidence="3" id="KW-0238">DNA-binding</keyword>
<sequence>MANWDGISEFVAVAETNGFTSAAKKLNTSVAHISRRVAGLETRLATKLLNRTTRKITLTEAGILYLEHCTKLVEGLENAELSLSQLQSSPEGKLTVTAPVAFGERHIAPIINDFMAQYLGVRVELILSNDRLDFFEHGIDVAIRLGNLEDSSFIAKKLGNRQLFLCAHKSYLEKYGSPTTLSSLKSHRCLVGSIDHWRFEQNGQEKLVKINGVLTCNSGPVLLDAVHKGLGIAQLPGYYVKDDVLAKKLIEVLPSFRPQDEGIWALYPDKKHMPMKIKLFIEFIANNLKEKQ</sequence>
<evidence type="ECO:0000256" key="1">
    <source>
        <dbReference type="ARBA" id="ARBA00009437"/>
    </source>
</evidence>
<feature type="domain" description="HTH lysR-type" evidence="5">
    <location>
        <begin position="10"/>
        <end position="59"/>
    </location>
</feature>
<dbReference type="PANTHER" id="PTHR30537">
    <property type="entry name" value="HTH-TYPE TRANSCRIPTIONAL REGULATOR"/>
    <property type="match status" value="1"/>
</dbReference>
<dbReference type="InterPro" id="IPR058163">
    <property type="entry name" value="LysR-type_TF_proteobact-type"/>
</dbReference>
<protein>
    <submittedName>
        <fullName evidence="6">Transcriptional regulator</fullName>
    </submittedName>
</protein>
<organism evidence="6 7">
    <name type="scientific">Thalassotalea loyana</name>
    <dbReference type="NCBI Taxonomy" id="280483"/>
    <lineage>
        <taxon>Bacteria</taxon>
        <taxon>Pseudomonadati</taxon>
        <taxon>Pseudomonadota</taxon>
        <taxon>Gammaproteobacteria</taxon>
        <taxon>Alteromonadales</taxon>
        <taxon>Colwelliaceae</taxon>
        <taxon>Thalassotalea</taxon>
    </lineage>
</organism>
<evidence type="ECO:0000259" key="5">
    <source>
        <dbReference type="PROSITE" id="PS50931"/>
    </source>
</evidence>
<dbReference type="InterPro" id="IPR036390">
    <property type="entry name" value="WH_DNA-bd_sf"/>
</dbReference>
<dbReference type="SUPFAM" id="SSF46785">
    <property type="entry name" value="Winged helix' DNA-binding domain"/>
    <property type="match status" value="1"/>
</dbReference>
<dbReference type="InterPro" id="IPR000847">
    <property type="entry name" value="LysR_HTH_N"/>
</dbReference>
<dbReference type="RefSeq" id="WP_284297402.1">
    <property type="nucleotide sequence ID" value="NZ_BSSV01000003.1"/>
</dbReference>
<reference evidence="6 7" key="1">
    <citation type="submission" date="2023-03" db="EMBL/GenBank/DDBJ databases">
        <title>Thalassotalea loyana LMG 22536T draft genome sequence.</title>
        <authorList>
            <person name="Sawabe T."/>
        </authorList>
    </citation>
    <scope>NUCLEOTIDE SEQUENCE [LARGE SCALE GENOMIC DNA]</scope>
    <source>
        <strain evidence="6 7">LMG 22536</strain>
    </source>
</reference>
<dbReference type="Gene3D" id="3.40.190.290">
    <property type="match status" value="1"/>
</dbReference>
<dbReference type="Gene3D" id="1.10.10.10">
    <property type="entry name" value="Winged helix-like DNA-binding domain superfamily/Winged helix DNA-binding domain"/>
    <property type="match status" value="1"/>
</dbReference>
<dbReference type="SUPFAM" id="SSF53850">
    <property type="entry name" value="Periplasmic binding protein-like II"/>
    <property type="match status" value="1"/>
</dbReference>
<dbReference type="PROSITE" id="PS50931">
    <property type="entry name" value="HTH_LYSR"/>
    <property type="match status" value="1"/>
</dbReference>
<comment type="caution">
    <text evidence="6">The sequence shown here is derived from an EMBL/GenBank/DDBJ whole genome shotgun (WGS) entry which is preliminary data.</text>
</comment>
<dbReference type="Pfam" id="PF03466">
    <property type="entry name" value="LysR_substrate"/>
    <property type="match status" value="1"/>
</dbReference>
<keyword evidence="7" id="KW-1185">Reference proteome</keyword>
<evidence type="ECO:0000256" key="4">
    <source>
        <dbReference type="ARBA" id="ARBA00023163"/>
    </source>
</evidence>
<dbReference type="InterPro" id="IPR005119">
    <property type="entry name" value="LysR_subst-bd"/>
</dbReference>